<name>A0ABR1GD57_AURAN</name>
<proteinExistence type="predicted"/>
<organism evidence="2 3">
    <name type="scientific">Aureococcus anophagefferens</name>
    <name type="common">Harmful bloom alga</name>
    <dbReference type="NCBI Taxonomy" id="44056"/>
    <lineage>
        <taxon>Eukaryota</taxon>
        <taxon>Sar</taxon>
        <taxon>Stramenopiles</taxon>
        <taxon>Ochrophyta</taxon>
        <taxon>Pelagophyceae</taxon>
        <taxon>Pelagomonadales</taxon>
        <taxon>Pelagomonadaceae</taxon>
        <taxon>Aureococcus</taxon>
    </lineage>
</organism>
<feature type="compositionally biased region" description="Basic residues" evidence="1">
    <location>
        <begin position="20"/>
        <end position="34"/>
    </location>
</feature>
<reference evidence="2 3" key="1">
    <citation type="submission" date="2024-03" db="EMBL/GenBank/DDBJ databases">
        <title>Aureococcus anophagefferens CCMP1851 and Kratosvirus quantuckense: Draft genome of a second virus-susceptible host strain in the model system.</title>
        <authorList>
            <person name="Chase E."/>
            <person name="Truchon A.R."/>
            <person name="Schepens W."/>
            <person name="Wilhelm S.W."/>
        </authorList>
    </citation>
    <scope>NUCLEOTIDE SEQUENCE [LARGE SCALE GENOMIC DNA]</scope>
    <source>
        <strain evidence="2 3">CCMP1851</strain>
    </source>
</reference>
<feature type="region of interest" description="Disordered" evidence="1">
    <location>
        <begin position="1"/>
        <end position="71"/>
    </location>
</feature>
<feature type="compositionally biased region" description="Low complexity" evidence="1">
    <location>
        <begin position="35"/>
        <end position="61"/>
    </location>
</feature>
<accession>A0ABR1GD57</accession>
<dbReference type="EMBL" id="JBBJCI010000034">
    <property type="protein sequence ID" value="KAK7253840.1"/>
    <property type="molecule type" value="Genomic_DNA"/>
</dbReference>
<feature type="compositionally biased region" description="Low complexity" evidence="1">
    <location>
        <begin position="8"/>
        <end position="19"/>
    </location>
</feature>
<protein>
    <submittedName>
        <fullName evidence="2">Uncharacterized protein</fullName>
    </submittedName>
</protein>
<sequence length="304" mass="32455">MARRARASGRATPRASASRPRPRTRRPKPARSRRPWPSAPRTASSSTRGTSRASPRAASAAPSPPRNGRRGRAAIAASLAAGAVVAFAYDRGEASDGYAPVKRRGHRAHYAVAVAIRGDAVACLHGLSRRPLVATCAELQASNAQIAEVDPDEAAWAAAAELNLADRLVVLSRPRPACARVALSVRKAGGLLFPTKVVLRWSFELGGAARAVALTASLRKKTREIEVDGEALSRGDGAAFRDDRASRFSWTRHGHRFALEERLDLPKGAEAARRFRLSVDDVPFDVGAGGCVATVRGKRRTRGL</sequence>
<comment type="caution">
    <text evidence="2">The sequence shown here is derived from an EMBL/GenBank/DDBJ whole genome shotgun (WGS) entry which is preliminary data.</text>
</comment>
<dbReference type="Proteomes" id="UP001363151">
    <property type="component" value="Unassembled WGS sequence"/>
</dbReference>
<evidence type="ECO:0000256" key="1">
    <source>
        <dbReference type="SAM" id="MobiDB-lite"/>
    </source>
</evidence>
<evidence type="ECO:0000313" key="2">
    <source>
        <dbReference type="EMBL" id="KAK7253840.1"/>
    </source>
</evidence>
<gene>
    <name evidence="2" type="ORF">SO694_00002752</name>
</gene>
<evidence type="ECO:0000313" key="3">
    <source>
        <dbReference type="Proteomes" id="UP001363151"/>
    </source>
</evidence>
<keyword evidence="3" id="KW-1185">Reference proteome</keyword>